<sequence>MAQFRWNVSVEPWKLFWKGDGDQKVIPGISENALRKMASISPEASAKLERIIIPMMKVQPSSLGYPGERSQSNYYLGDDKITKEEIEAISSMMQANGIAPENTRLLKHTVEGVLEQESFDVFEIIQASADTDPEPHCLGELKIGAERQSKLFLRHGDHSDEMTKICLELGEALKHATGDTQRTAISQLIESFRTGDYKAFRDAQKTWVRDKAPRVEYCMGFLFGYRDPHGTRAEWQAVAGITHSQETGKLSQVIEKSTEIMRTLPWAVPTENNGKGPFEPSELDVPNFSVIHASVSSTVWEATNITVDGDGKRIGVKSIVYESQSYTGCAPIIRFIGTTIHEIIGHGTGKLLTETSPGKFNFDHLHPPVSPVTGESIRTWYKPGETWNSVFGKLAMTVEECRAFLTANYLADDKDILDMFGYNQTSTPTANDLIYNSYLQIGVEGLRALRSFNYEDQVWGGDHDRVSSHHGFAVLSVCVYFN</sequence>
<reference evidence="1" key="1">
    <citation type="submission" date="2022-11" db="EMBL/GenBank/DDBJ databases">
        <title>Genome Sequence of Nemania bipapillata.</title>
        <authorList>
            <person name="Buettner E."/>
        </authorList>
    </citation>
    <scope>NUCLEOTIDE SEQUENCE</scope>
    <source>
        <strain evidence="1">CP14</strain>
    </source>
</reference>
<name>A0ACC2J2P4_9PEZI</name>
<accession>A0ACC2J2P4</accession>
<proteinExistence type="predicted"/>
<organism evidence="1 2">
    <name type="scientific">Nemania bipapillata</name>
    <dbReference type="NCBI Taxonomy" id="110536"/>
    <lineage>
        <taxon>Eukaryota</taxon>
        <taxon>Fungi</taxon>
        <taxon>Dikarya</taxon>
        <taxon>Ascomycota</taxon>
        <taxon>Pezizomycotina</taxon>
        <taxon>Sordariomycetes</taxon>
        <taxon>Xylariomycetidae</taxon>
        <taxon>Xylariales</taxon>
        <taxon>Xylariaceae</taxon>
        <taxon>Nemania</taxon>
    </lineage>
</organism>
<evidence type="ECO:0000313" key="1">
    <source>
        <dbReference type="EMBL" id="KAJ8121468.1"/>
    </source>
</evidence>
<keyword evidence="2" id="KW-1185">Reference proteome</keyword>
<dbReference type="Proteomes" id="UP001153334">
    <property type="component" value="Unassembled WGS sequence"/>
</dbReference>
<gene>
    <name evidence="1" type="ORF">ONZ43_g2085</name>
</gene>
<evidence type="ECO:0000313" key="2">
    <source>
        <dbReference type="Proteomes" id="UP001153334"/>
    </source>
</evidence>
<comment type="caution">
    <text evidence="1">The sequence shown here is derived from an EMBL/GenBank/DDBJ whole genome shotgun (WGS) entry which is preliminary data.</text>
</comment>
<protein>
    <submittedName>
        <fullName evidence="1">Uncharacterized protein</fullName>
    </submittedName>
</protein>
<dbReference type="EMBL" id="JAPESX010000407">
    <property type="protein sequence ID" value="KAJ8121468.1"/>
    <property type="molecule type" value="Genomic_DNA"/>
</dbReference>